<dbReference type="NCBIfam" id="TIGR02167">
    <property type="entry name" value="Liste_lipo_26"/>
    <property type="match status" value="3"/>
</dbReference>
<gene>
    <name evidence="5" type="ORF">QU605_14410</name>
</gene>
<evidence type="ECO:0000256" key="1">
    <source>
        <dbReference type="ARBA" id="ARBA00022729"/>
    </source>
</evidence>
<evidence type="ECO:0000259" key="4">
    <source>
        <dbReference type="Pfam" id="PF18998"/>
    </source>
</evidence>
<keyword evidence="6" id="KW-1185">Reference proteome</keyword>
<dbReference type="Pfam" id="PF03382">
    <property type="entry name" value="DUF285"/>
    <property type="match status" value="3"/>
</dbReference>
<feature type="compositionally biased region" description="Acidic residues" evidence="2">
    <location>
        <begin position="150"/>
        <end position="159"/>
    </location>
</feature>
<dbReference type="Gene3D" id="4.10.1080.10">
    <property type="entry name" value="TSP type-3 repeat"/>
    <property type="match status" value="1"/>
</dbReference>
<evidence type="ECO:0000313" key="5">
    <source>
        <dbReference type="EMBL" id="MDM9632667.1"/>
    </source>
</evidence>
<dbReference type="InterPro" id="IPR044060">
    <property type="entry name" value="Bacterial_rp_domain"/>
</dbReference>
<evidence type="ECO:0000256" key="3">
    <source>
        <dbReference type="SAM" id="SignalP"/>
    </source>
</evidence>
<feature type="signal peptide" evidence="3">
    <location>
        <begin position="1"/>
        <end position="22"/>
    </location>
</feature>
<dbReference type="Pfam" id="PF18998">
    <property type="entry name" value="Flg_new_2"/>
    <property type="match status" value="1"/>
</dbReference>
<accession>A0ABT7WIB8</accession>
<sequence>MKLFKRIFLILPVLFLILTCSKDDDPEMFILSVTISPEEGGSVSPDGGTFDDGTVITLTATPAEGYVFKEWMGDLKSTENPVKASMDTDMNITLVFAKSDGDNDGVLDDVDQCLNTPEGEEVNEQGCSTSQIDSDGDGIFDNTDTCPETPEGEDVDENGCADSQKDTDGDGITDDKDICPNTPEGEDVNEQGCPTTSPIYLDENGVTIKAYEWAEVGQTGVIAGTDVVDAVVYTIVDETMLREMIENGTDVSRVCTTKVTNMSDLFSLQFSINDMSIRSWDVSNVTDMSNLFALTDFNQPIGVWDVSSVENMSGMFGGGGDMFFTHPFDQDISAWDVGNVTDMSYMFYFSGFNQPIGDWDVSSVAEMSHMFAHSIFNQDIGSWDVGNVTDMSGMFNGSTWSMTHPHPFNQNISDWDVANVTDMSEMFLYSEFNQPIGNWDVSSATKMSSMFALSSFNQPIGDWDVSNVSDMRLMFYDSVFNQDLGGWDVQNVVACNDFSTVTPLWVLPKPNFTNCDPDAPIW</sequence>
<dbReference type="InterPro" id="IPR011889">
    <property type="entry name" value="Liste_lipo_26"/>
</dbReference>
<dbReference type="SUPFAM" id="SSF103647">
    <property type="entry name" value="TSP type-3 repeat"/>
    <property type="match status" value="1"/>
</dbReference>
<dbReference type="InterPro" id="IPR005046">
    <property type="entry name" value="DUF285"/>
</dbReference>
<reference evidence="5" key="1">
    <citation type="submission" date="2023-06" db="EMBL/GenBank/DDBJ databases">
        <title>Robiginitalea aurantiacus sp. nov. and Algoriphagus sediminis sp. nov., isolated from coastal sediment.</title>
        <authorList>
            <person name="Zhou Z.Y."/>
            <person name="An J."/>
            <person name="Jia Y.W."/>
            <person name="Du Z.J."/>
        </authorList>
    </citation>
    <scope>NUCLEOTIDE SEQUENCE</scope>
    <source>
        <strain evidence="5">M39</strain>
    </source>
</reference>
<organism evidence="5 6">
    <name type="scientific">Robiginitalea aurantiaca</name>
    <dbReference type="NCBI Taxonomy" id="3056915"/>
    <lineage>
        <taxon>Bacteria</taxon>
        <taxon>Pseudomonadati</taxon>
        <taxon>Bacteroidota</taxon>
        <taxon>Flavobacteriia</taxon>
        <taxon>Flavobacteriales</taxon>
        <taxon>Flavobacteriaceae</taxon>
        <taxon>Robiginitalea</taxon>
    </lineage>
</organism>
<dbReference type="InterPro" id="IPR003367">
    <property type="entry name" value="Thrombospondin_3-like_rpt"/>
</dbReference>
<proteinExistence type="predicted"/>
<evidence type="ECO:0000313" key="6">
    <source>
        <dbReference type="Proteomes" id="UP001174839"/>
    </source>
</evidence>
<comment type="caution">
    <text evidence="5">The sequence shown here is derived from an EMBL/GenBank/DDBJ whole genome shotgun (WGS) entry which is preliminary data.</text>
</comment>
<dbReference type="RefSeq" id="WP_289726031.1">
    <property type="nucleotide sequence ID" value="NZ_JAUDUY010000012.1"/>
</dbReference>
<feature type="region of interest" description="Disordered" evidence="2">
    <location>
        <begin position="117"/>
        <end position="195"/>
    </location>
</feature>
<dbReference type="Proteomes" id="UP001174839">
    <property type="component" value="Unassembled WGS sequence"/>
</dbReference>
<protein>
    <submittedName>
        <fullName evidence="5">BspA family leucine-rich repeat surface protein</fullName>
    </submittedName>
</protein>
<feature type="compositionally biased region" description="Basic and acidic residues" evidence="2">
    <location>
        <begin position="163"/>
        <end position="178"/>
    </location>
</feature>
<name>A0ABT7WIB8_9FLAO</name>
<dbReference type="EMBL" id="JAUDUY010000012">
    <property type="protein sequence ID" value="MDM9632667.1"/>
    <property type="molecule type" value="Genomic_DNA"/>
</dbReference>
<dbReference type="Pfam" id="PF02412">
    <property type="entry name" value="TSP_3"/>
    <property type="match status" value="2"/>
</dbReference>
<evidence type="ECO:0000256" key="2">
    <source>
        <dbReference type="SAM" id="MobiDB-lite"/>
    </source>
</evidence>
<keyword evidence="1 3" id="KW-0732">Signal</keyword>
<dbReference type="InterPro" id="IPR028974">
    <property type="entry name" value="TSP_type-3_rpt"/>
</dbReference>
<feature type="chain" id="PRO_5046194210" evidence="3">
    <location>
        <begin position="23"/>
        <end position="522"/>
    </location>
</feature>
<feature type="domain" description="Bacterial repeat" evidence="4">
    <location>
        <begin position="32"/>
        <end position="98"/>
    </location>
</feature>